<proteinExistence type="predicted"/>
<dbReference type="OrthoDB" id="8897807at2"/>
<keyword evidence="3" id="KW-1185">Reference proteome</keyword>
<feature type="transmembrane region" description="Helical" evidence="1">
    <location>
        <begin position="71"/>
        <end position="88"/>
    </location>
</feature>
<reference evidence="2 3" key="1">
    <citation type="submission" date="2019-03" db="EMBL/GenBank/DDBJ databases">
        <title>Ramlibacter sp. 18x22-1, whole genome shotgun sequence.</title>
        <authorList>
            <person name="Zhang X."/>
            <person name="Feng G."/>
            <person name="Zhu H."/>
        </authorList>
    </citation>
    <scope>NUCLEOTIDE SEQUENCE [LARGE SCALE GENOMIC DNA]</scope>
    <source>
        <strain evidence="2 3">18x22-1</strain>
    </source>
</reference>
<dbReference type="AlphaFoldDB" id="A0A4Z0BZ69"/>
<feature type="transmembrane region" description="Helical" evidence="1">
    <location>
        <begin position="282"/>
        <end position="301"/>
    </location>
</feature>
<feature type="transmembrane region" description="Helical" evidence="1">
    <location>
        <begin position="43"/>
        <end position="64"/>
    </location>
</feature>
<keyword evidence="1" id="KW-1133">Transmembrane helix</keyword>
<evidence type="ECO:0000313" key="3">
    <source>
        <dbReference type="Proteomes" id="UP000297839"/>
    </source>
</evidence>
<dbReference type="Proteomes" id="UP000297839">
    <property type="component" value="Unassembled WGS sequence"/>
</dbReference>
<dbReference type="EMBL" id="SMLK01000002">
    <property type="protein sequence ID" value="TFZ03834.1"/>
    <property type="molecule type" value="Genomic_DNA"/>
</dbReference>
<feature type="transmembrane region" description="Helical" evidence="1">
    <location>
        <begin position="424"/>
        <end position="449"/>
    </location>
</feature>
<name>A0A4Z0BZ69_9BURK</name>
<protein>
    <recommendedName>
        <fullName evidence="4">Glycosyltransferase RgtA/B/C/D-like domain-containing protein</fullName>
    </recommendedName>
</protein>
<feature type="transmembrane region" description="Helical" evidence="1">
    <location>
        <begin position="197"/>
        <end position="217"/>
    </location>
</feature>
<feature type="transmembrane region" description="Helical" evidence="1">
    <location>
        <begin position="488"/>
        <end position="506"/>
    </location>
</feature>
<keyword evidence="1" id="KW-0812">Transmembrane</keyword>
<feature type="transmembrane region" description="Helical" evidence="1">
    <location>
        <begin position="382"/>
        <end position="403"/>
    </location>
</feature>
<evidence type="ECO:0000313" key="2">
    <source>
        <dbReference type="EMBL" id="TFZ03834.1"/>
    </source>
</evidence>
<organism evidence="2 3">
    <name type="scientific">Ramlibacter humi</name>
    <dbReference type="NCBI Taxonomy" id="2530451"/>
    <lineage>
        <taxon>Bacteria</taxon>
        <taxon>Pseudomonadati</taxon>
        <taxon>Pseudomonadota</taxon>
        <taxon>Betaproteobacteria</taxon>
        <taxon>Burkholderiales</taxon>
        <taxon>Comamonadaceae</taxon>
        <taxon>Ramlibacter</taxon>
    </lineage>
</organism>
<keyword evidence="1" id="KW-0472">Membrane</keyword>
<feature type="transmembrane region" description="Helical" evidence="1">
    <location>
        <begin position="223"/>
        <end position="242"/>
    </location>
</feature>
<dbReference type="RefSeq" id="WP_135249459.1">
    <property type="nucleotide sequence ID" value="NZ_SMLK01000002.1"/>
</dbReference>
<sequence>MIETSPLAWTLMALLLILATGAGLALSSAMPWSNRARDCGLPLAAGAAVGPFLTGLLAVAALGLLPGRSSALHAGLVMGVLAVIAVWRSSPILQMLRHPRGAAAGLSWAAWLLRLLLFTWIGMLLVDSIFMPLTQNDALEYTTVGRLLFQTRDLSSYPAIDPSIGSGFYGPWTHPPLYVAMIYLSHAVQAHALEPGLARLVAPWFLLTALTLVAAVGRMHSRASGIGAALVFIGAPLLYLGAGSALIDALPVAGFALVLAAIVGFAGIGARPGVFQGLLLGAALWTHSQAILFIPLALAALAAHQGLRMDRKLLANAAVLLATATAVAAWPYARNVAMFGSAVSDNPAVFAMPQLQWPIYFQMARGYESWGEKLQYGVFKGWTMVEAYAASFWLALPGLWLFVRRARPLRSLLCAQPGTHAPEVLWLRGVAGVFGCYLAGVLLSVLLGIDLMIRNERYQLVLLPCVSWLAGIFIAEAANAAARSQPRAVARAVAIPFCVLLAGTFGQQIIVVGGHKARTYGVHVSTFFEPLSQKMRDYPAYEAVRYLAQETPADALVLSLKPADMYYAERRMVSYLDPRLLPVYAETDAARMREALLGLGIRYLHVPDYALPPLYRTPLEQLMARPDLSALVYSVGGHQVYDLKEPGNSVETPATDLSPGARAWTSRQAAVLGGRVGLIRLPMRQRVLAPGQWSRPEHDWPLFRRELTTLLATGTVDGRAAVPPIRVEGGHEYRLDLDLEGHAFAAVYLVQYDEDGRALDLPHGGRVQLADDPAGWSFLAKQRVGEAALVDGEPPRRFARRFVTYEQTRSVGIIVEHRGATSLRLLGARLRAIRDRSEKAVAQWTN</sequence>
<feature type="transmembrane region" description="Helical" evidence="1">
    <location>
        <begin position="461"/>
        <end position="481"/>
    </location>
</feature>
<evidence type="ECO:0000256" key="1">
    <source>
        <dbReference type="SAM" id="Phobius"/>
    </source>
</evidence>
<feature type="transmembrane region" description="Helical" evidence="1">
    <location>
        <begin position="108"/>
        <end position="126"/>
    </location>
</feature>
<feature type="transmembrane region" description="Helical" evidence="1">
    <location>
        <begin position="249"/>
        <end position="270"/>
    </location>
</feature>
<evidence type="ECO:0008006" key="4">
    <source>
        <dbReference type="Google" id="ProtNLM"/>
    </source>
</evidence>
<comment type="caution">
    <text evidence="2">The sequence shown here is derived from an EMBL/GenBank/DDBJ whole genome shotgun (WGS) entry which is preliminary data.</text>
</comment>
<gene>
    <name evidence="2" type="ORF">EZ216_09285</name>
</gene>
<accession>A0A4Z0BZ69</accession>
<feature type="transmembrane region" description="Helical" evidence="1">
    <location>
        <begin position="313"/>
        <end position="333"/>
    </location>
</feature>